<dbReference type="OrthoDB" id="10271900at2759"/>
<reference evidence="2 3" key="1">
    <citation type="journal article" date="2012" name="PLoS Pathog.">
        <title>Diverse lifestyles and strategies of plant pathogenesis encoded in the genomes of eighteen Dothideomycetes fungi.</title>
        <authorList>
            <person name="Ohm R.A."/>
            <person name="Feau N."/>
            <person name="Henrissat B."/>
            <person name="Schoch C.L."/>
            <person name="Horwitz B.A."/>
            <person name="Barry K.W."/>
            <person name="Condon B.J."/>
            <person name="Copeland A.C."/>
            <person name="Dhillon B."/>
            <person name="Glaser F."/>
            <person name="Hesse C.N."/>
            <person name="Kosti I."/>
            <person name="LaButti K."/>
            <person name="Lindquist E.A."/>
            <person name="Lucas S."/>
            <person name="Salamov A.A."/>
            <person name="Bradshaw R.E."/>
            <person name="Ciuffetti L."/>
            <person name="Hamelin R.C."/>
            <person name="Kema G.H.J."/>
            <person name="Lawrence C."/>
            <person name="Scott J.A."/>
            <person name="Spatafora J.W."/>
            <person name="Turgeon B.G."/>
            <person name="de Wit P.J.G.M."/>
            <person name="Zhong S."/>
            <person name="Goodwin S.B."/>
            <person name="Grigoriev I.V."/>
        </authorList>
    </citation>
    <scope>NUCLEOTIDE SEQUENCE [LARGE SCALE GENOMIC DNA]</scope>
    <source>
        <strain evidence="3">C5 / ATCC 48332 / race O</strain>
    </source>
</reference>
<protein>
    <submittedName>
        <fullName evidence="2">Uncharacterized protein</fullName>
    </submittedName>
</protein>
<dbReference type="EMBL" id="KB445569">
    <property type="protein sequence ID" value="EMD97607.1"/>
    <property type="molecule type" value="Genomic_DNA"/>
</dbReference>
<dbReference type="Proteomes" id="UP000016936">
    <property type="component" value="Unassembled WGS sequence"/>
</dbReference>
<sequence>MYERCFRTDQALDLGWFISKENLAEAGSMAALVCGTAHFEEAVRHGVRRCEQDIHLLHCGFQPEDTKPSKEIFGLSCLFHLVGLHRTAERDYRAGYGPLDPSMQHHLEKYWRPFRTGALAWRKGGAYGTSNAIHCFKRTATKPISILGAHTFQLALRLSQIIKMTPRRSSRKKTIAYYGPPKTLQTSLAQRKSLETIPTAASSRGCADTMLSAEPVIDREPQEEGSTNTSVALPEAHTLNDSPTESPECGVDISAPQNRTTLEKHPSPRPKKSHVSSSSTPLQTDTTSSVTLAQSINHAGMAGGVACIANVSCQASQHVSSFIQQREMLFQQALFDCIMDTRVPGPKLRSNIAEEVKGRLEHVLAAHEKEPMHIIPSIRSRARFYHSSIHLRYRYGMSGEKLNNLLDKPVPRAGLYSHKDRNRVLYFWAVHQGNLNYGEISYELSLPLGCLLYWVMHFVNSIK</sequence>
<accession>M2VC84</accession>
<keyword evidence="3" id="KW-1185">Reference proteome</keyword>
<name>M2VC84_COCH5</name>
<feature type="region of interest" description="Disordered" evidence="1">
    <location>
        <begin position="217"/>
        <end position="289"/>
    </location>
</feature>
<gene>
    <name evidence="2" type="ORF">COCHEDRAFT_1200257</name>
</gene>
<proteinExistence type="predicted"/>
<dbReference type="HOGENOM" id="CLU_590517_0_0_1"/>
<organism evidence="2 3">
    <name type="scientific">Cochliobolus heterostrophus (strain C5 / ATCC 48332 / race O)</name>
    <name type="common">Southern corn leaf blight fungus</name>
    <name type="synonym">Bipolaris maydis</name>
    <dbReference type="NCBI Taxonomy" id="701091"/>
    <lineage>
        <taxon>Eukaryota</taxon>
        <taxon>Fungi</taxon>
        <taxon>Dikarya</taxon>
        <taxon>Ascomycota</taxon>
        <taxon>Pezizomycotina</taxon>
        <taxon>Dothideomycetes</taxon>
        <taxon>Pleosporomycetidae</taxon>
        <taxon>Pleosporales</taxon>
        <taxon>Pleosporineae</taxon>
        <taxon>Pleosporaceae</taxon>
        <taxon>Bipolaris</taxon>
    </lineage>
</organism>
<evidence type="ECO:0000313" key="3">
    <source>
        <dbReference type="Proteomes" id="UP000016936"/>
    </source>
</evidence>
<evidence type="ECO:0000256" key="1">
    <source>
        <dbReference type="SAM" id="MobiDB-lite"/>
    </source>
</evidence>
<feature type="compositionally biased region" description="Polar residues" evidence="1">
    <location>
        <begin position="275"/>
        <end position="289"/>
    </location>
</feature>
<reference evidence="3" key="2">
    <citation type="journal article" date="2013" name="PLoS Genet.">
        <title>Comparative genome structure, secondary metabolite, and effector coding capacity across Cochliobolus pathogens.</title>
        <authorList>
            <person name="Condon B.J."/>
            <person name="Leng Y."/>
            <person name="Wu D."/>
            <person name="Bushley K.E."/>
            <person name="Ohm R.A."/>
            <person name="Otillar R."/>
            <person name="Martin J."/>
            <person name="Schackwitz W."/>
            <person name="Grimwood J."/>
            <person name="MohdZainudin N."/>
            <person name="Xue C."/>
            <person name="Wang R."/>
            <person name="Manning V.A."/>
            <person name="Dhillon B."/>
            <person name="Tu Z.J."/>
            <person name="Steffenson B.J."/>
            <person name="Salamov A."/>
            <person name="Sun H."/>
            <person name="Lowry S."/>
            <person name="LaButti K."/>
            <person name="Han J."/>
            <person name="Copeland A."/>
            <person name="Lindquist E."/>
            <person name="Barry K."/>
            <person name="Schmutz J."/>
            <person name="Baker S.E."/>
            <person name="Ciuffetti L.M."/>
            <person name="Grigoriev I.V."/>
            <person name="Zhong S."/>
            <person name="Turgeon B.G."/>
        </authorList>
    </citation>
    <scope>NUCLEOTIDE SEQUENCE [LARGE SCALE GENOMIC DNA]</scope>
    <source>
        <strain evidence="3">C5 / ATCC 48332 / race O</strain>
    </source>
</reference>
<dbReference type="AlphaFoldDB" id="M2VC84"/>
<evidence type="ECO:0000313" key="2">
    <source>
        <dbReference type="EMBL" id="EMD97607.1"/>
    </source>
</evidence>